<proteinExistence type="predicted"/>
<organism evidence="1 2">
    <name type="scientific">Globodera rostochiensis</name>
    <name type="common">Golden nematode worm</name>
    <name type="synonym">Heterodera rostochiensis</name>
    <dbReference type="NCBI Taxonomy" id="31243"/>
    <lineage>
        <taxon>Eukaryota</taxon>
        <taxon>Metazoa</taxon>
        <taxon>Ecdysozoa</taxon>
        <taxon>Nematoda</taxon>
        <taxon>Chromadorea</taxon>
        <taxon>Rhabditida</taxon>
        <taxon>Tylenchina</taxon>
        <taxon>Tylenchomorpha</taxon>
        <taxon>Tylenchoidea</taxon>
        <taxon>Heteroderidae</taxon>
        <taxon>Heteroderinae</taxon>
        <taxon>Globodera</taxon>
    </lineage>
</organism>
<protein>
    <submittedName>
        <fullName evidence="2">Uncharacterized protein</fullName>
    </submittedName>
</protein>
<dbReference type="AlphaFoldDB" id="A0A914H7I1"/>
<accession>A0A914H7I1</accession>
<dbReference type="Proteomes" id="UP000887572">
    <property type="component" value="Unplaced"/>
</dbReference>
<name>A0A914H7I1_GLORO</name>
<dbReference type="WBParaSite" id="Gr19_v10_g13936.t1">
    <property type="protein sequence ID" value="Gr19_v10_g13936.t1"/>
    <property type="gene ID" value="Gr19_v10_g13936"/>
</dbReference>
<evidence type="ECO:0000313" key="2">
    <source>
        <dbReference type="WBParaSite" id="Gr19_v10_g13936.t1"/>
    </source>
</evidence>
<keyword evidence="1" id="KW-1185">Reference proteome</keyword>
<sequence length="73" mass="8286">MFINEFGKLVQENQNFGLFLFCGRILRAARTPSPALKNCAVHNPLRGDMARFSPPRKCNVRASPWTTGLNDHR</sequence>
<reference evidence="2" key="1">
    <citation type="submission" date="2022-11" db="UniProtKB">
        <authorList>
            <consortium name="WormBaseParasite"/>
        </authorList>
    </citation>
    <scope>IDENTIFICATION</scope>
</reference>
<evidence type="ECO:0000313" key="1">
    <source>
        <dbReference type="Proteomes" id="UP000887572"/>
    </source>
</evidence>